<name>A0A7T5R4I7_9BACT</name>
<protein>
    <submittedName>
        <fullName evidence="1">Metallopeptidase family protein</fullName>
    </submittedName>
</protein>
<gene>
    <name evidence="1" type="ORF">HYS17_05015</name>
</gene>
<dbReference type="Pfam" id="PF06262">
    <property type="entry name" value="Zincin_1"/>
    <property type="match status" value="1"/>
</dbReference>
<dbReference type="Gene3D" id="3.30.2010.20">
    <property type="match status" value="1"/>
</dbReference>
<proteinExistence type="predicted"/>
<sequence>MERQDIIMSFSTPPSSDDLEALAKSILTHLPEEILELCEDLAIRIEELADEAIESELDLDDPFELICLYRSGSEIAPGVTRKVANDDDLLLIFRRPLLDLWCETAEDLNILMRQVMIEELGQNFDFSEDEINEMSQRHYQGLF</sequence>
<dbReference type="InterPro" id="IPR038555">
    <property type="entry name" value="Zincin_1_sf"/>
</dbReference>
<evidence type="ECO:0000313" key="2">
    <source>
        <dbReference type="Proteomes" id="UP000595362"/>
    </source>
</evidence>
<dbReference type="Proteomes" id="UP000595362">
    <property type="component" value="Chromosome"/>
</dbReference>
<accession>A0A7T5R4I7</accession>
<reference evidence="1 2" key="1">
    <citation type="submission" date="2020-07" db="EMBL/GenBank/DDBJ databases">
        <title>Huge and variable diversity of episymbiotic CPR bacteria and DPANN archaea in groundwater ecosystems.</title>
        <authorList>
            <person name="He C.Y."/>
            <person name="Keren R."/>
            <person name="Whittaker M."/>
            <person name="Farag I.F."/>
            <person name="Doudna J."/>
            <person name="Cate J.H.D."/>
            <person name="Banfield J.F."/>
        </authorList>
    </citation>
    <scope>NUCLEOTIDE SEQUENCE [LARGE SCALE GENOMIC DNA]</scope>
    <source>
        <strain evidence="1">NC_groundwater_70_Ag_B-0.1um_54_66</strain>
    </source>
</reference>
<organism evidence="1 2">
    <name type="scientific">Micavibrio aeruginosavorus</name>
    <dbReference type="NCBI Taxonomy" id="349221"/>
    <lineage>
        <taxon>Bacteria</taxon>
        <taxon>Pseudomonadati</taxon>
        <taxon>Bdellovibrionota</taxon>
        <taxon>Bdellovibrionia</taxon>
        <taxon>Bdellovibrionales</taxon>
        <taxon>Pseudobdellovibrionaceae</taxon>
        <taxon>Micavibrio</taxon>
    </lineage>
</organism>
<evidence type="ECO:0000313" key="1">
    <source>
        <dbReference type="EMBL" id="QQG37377.1"/>
    </source>
</evidence>
<dbReference type="SUPFAM" id="SSF55486">
    <property type="entry name" value="Metalloproteases ('zincins'), catalytic domain"/>
    <property type="match status" value="1"/>
</dbReference>
<dbReference type="AlphaFoldDB" id="A0A7T5R4I7"/>
<dbReference type="InterPro" id="IPR010428">
    <property type="entry name" value="Zincin_1"/>
</dbReference>
<dbReference type="EMBL" id="CP066681">
    <property type="protein sequence ID" value="QQG37377.1"/>
    <property type="molecule type" value="Genomic_DNA"/>
</dbReference>